<evidence type="ECO:0000256" key="6">
    <source>
        <dbReference type="SAM" id="Phobius"/>
    </source>
</evidence>
<accession>A0ABU5ZKT7</accession>
<dbReference type="PANTHER" id="PTHR43661">
    <property type="entry name" value="D-XYLONATE DEHYDRATASE"/>
    <property type="match status" value="1"/>
</dbReference>
<dbReference type="EMBL" id="JAYJLD010000028">
    <property type="protein sequence ID" value="MEB3103129.1"/>
    <property type="molecule type" value="Genomic_DNA"/>
</dbReference>
<dbReference type="NCBIfam" id="NF040535">
    <property type="entry name" value="LiaF_C_term"/>
    <property type="match status" value="1"/>
</dbReference>
<keyword evidence="3" id="KW-0411">Iron-sulfur</keyword>
<evidence type="ECO:0000256" key="3">
    <source>
        <dbReference type="ARBA" id="ARBA00023014"/>
    </source>
</evidence>
<feature type="transmembrane region" description="Helical" evidence="6">
    <location>
        <begin position="106"/>
        <end position="137"/>
    </location>
</feature>
<evidence type="ECO:0000259" key="7">
    <source>
        <dbReference type="Pfam" id="PF00920"/>
    </source>
</evidence>
<keyword evidence="2" id="KW-0001">2Fe-2S</keyword>
<reference evidence="9" key="1">
    <citation type="submission" date="2023-12" db="EMBL/GenBank/DDBJ databases">
        <title>Fervidustalea candida gen. nov., sp. nov., a novel member of the family Paenibacillaceae isolated from a geothermal area.</title>
        <authorList>
            <person name="Li W.-J."/>
            <person name="Jiao J.-Y."/>
            <person name="Chen Y."/>
        </authorList>
    </citation>
    <scope>NUCLEOTIDE SEQUENCE</scope>
    <source>
        <strain evidence="9">SYSU GA230002</strain>
    </source>
</reference>
<organism evidence="9 10">
    <name type="scientific">Ferviditalea candida</name>
    <dbReference type="NCBI Taxonomy" id="3108399"/>
    <lineage>
        <taxon>Bacteria</taxon>
        <taxon>Bacillati</taxon>
        <taxon>Bacillota</taxon>
        <taxon>Bacilli</taxon>
        <taxon>Bacillales</taxon>
        <taxon>Paenibacillaceae</taxon>
        <taxon>Ferviditalea</taxon>
    </lineage>
</organism>
<protein>
    <submittedName>
        <fullName evidence="9">Cell wall-active antibiotics response protein LiaF</fullName>
    </submittedName>
</protein>
<dbReference type="Pfam" id="PF09922">
    <property type="entry name" value="LiaF-like_C"/>
    <property type="match status" value="1"/>
</dbReference>
<dbReference type="InterPro" id="IPR024425">
    <property type="entry name" value="LiaF-like_C"/>
</dbReference>
<name>A0ABU5ZKT7_9BACL</name>
<keyword evidence="6" id="KW-1133">Transmembrane helix</keyword>
<keyword evidence="6" id="KW-0812">Transmembrane</keyword>
<dbReference type="RefSeq" id="WP_371755257.1">
    <property type="nucleotide sequence ID" value="NZ_JAYJLD010000028.1"/>
</dbReference>
<dbReference type="SUPFAM" id="SSF143975">
    <property type="entry name" value="IlvD/EDD N-terminal domain-like"/>
    <property type="match status" value="1"/>
</dbReference>
<proteinExistence type="inferred from homology"/>
<feature type="transmembrane region" description="Helical" evidence="6">
    <location>
        <begin position="149"/>
        <end position="180"/>
    </location>
</feature>
<comment type="similarity">
    <text evidence="1">Belongs to the IlvD/Edd family.</text>
</comment>
<feature type="domain" description="Dihydroxy-acid/6-phosphogluconate dehydratase N-terminal" evidence="7">
    <location>
        <begin position="1"/>
        <end position="90"/>
    </location>
</feature>
<keyword evidence="4" id="KW-0456">Lyase</keyword>
<keyword evidence="2" id="KW-0479">Metal-binding</keyword>
<dbReference type="PANTHER" id="PTHR43661:SF3">
    <property type="entry name" value="D-XYLONATE DEHYDRATASE YAGF-RELATED"/>
    <property type="match status" value="1"/>
</dbReference>
<evidence type="ECO:0000313" key="10">
    <source>
        <dbReference type="Proteomes" id="UP001310386"/>
    </source>
</evidence>
<dbReference type="InterPro" id="IPR037237">
    <property type="entry name" value="IlvD/EDD_N"/>
</dbReference>
<keyword evidence="5" id="KW-0100">Branched-chain amino acid biosynthesis</keyword>
<keyword evidence="2" id="KW-0408">Iron</keyword>
<gene>
    <name evidence="9" type="primary">liaF</name>
    <name evidence="9" type="ORF">VF724_15840</name>
</gene>
<sequence>MICLVSCDKTIPGQLMAAARLNIPSIVVACGYQPGGQFRGEHIDIEDLWIHAVRRETRRNQLSVPELEEMSLNAVLGPGVCAGMGTANTIPKGGERVDRRNRNTALVLISAGLLILLYKLLGFFTLSAILIIGLGIYKILAYEENKSGYALLVIGGLMLLGHHLSIVVGIVLISLGYFFIKSKRAQRDDDYLRRQNLLESIKWDREPWGLRSMSVWCVIGEIRMDLSLALIESEETTVIVHGVIGDVNLIVPEELGLSVEASTLFGQIKIGQERRSGLLNHVVWQSPHYSESAHKVKLLVAYTVGDIDVKIL</sequence>
<dbReference type="PROSITE" id="PS00886">
    <property type="entry name" value="ILVD_EDD_1"/>
    <property type="match status" value="1"/>
</dbReference>
<evidence type="ECO:0000259" key="8">
    <source>
        <dbReference type="Pfam" id="PF09922"/>
    </source>
</evidence>
<keyword evidence="10" id="KW-1185">Reference proteome</keyword>
<dbReference type="Pfam" id="PF00920">
    <property type="entry name" value="ILVD_EDD_N"/>
    <property type="match status" value="1"/>
</dbReference>
<comment type="caution">
    <text evidence="9">The sequence shown here is derived from an EMBL/GenBank/DDBJ whole genome shotgun (WGS) entry which is preliminary data.</text>
</comment>
<dbReference type="InterPro" id="IPR047793">
    <property type="entry name" value="LiaF_C"/>
</dbReference>
<evidence type="ECO:0000256" key="1">
    <source>
        <dbReference type="ARBA" id="ARBA00006486"/>
    </source>
</evidence>
<feature type="domain" description="Cell wall-active antibiotics response LiaF-like C-terminal" evidence="8">
    <location>
        <begin position="200"/>
        <end position="309"/>
    </location>
</feature>
<evidence type="ECO:0000256" key="5">
    <source>
        <dbReference type="ARBA" id="ARBA00023304"/>
    </source>
</evidence>
<dbReference type="InterPro" id="IPR020558">
    <property type="entry name" value="DiOHA_6PGluconate_deHydtase_CS"/>
</dbReference>
<keyword evidence="5" id="KW-0028">Amino-acid biosynthesis</keyword>
<evidence type="ECO:0000256" key="2">
    <source>
        <dbReference type="ARBA" id="ARBA00022714"/>
    </source>
</evidence>
<dbReference type="Proteomes" id="UP001310386">
    <property type="component" value="Unassembled WGS sequence"/>
</dbReference>
<keyword evidence="6" id="KW-0472">Membrane</keyword>
<evidence type="ECO:0000313" key="9">
    <source>
        <dbReference type="EMBL" id="MEB3103129.1"/>
    </source>
</evidence>
<evidence type="ECO:0000256" key="4">
    <source>
        <dbReference type="ARBA" id="ARBA00023239"/>
    </source>
</evidence>
<dbReference type="InterPro" id="IPR000581">
    <property type="entry name" value="ILV_EDD_N"/>
</dbReference>